<evidence type="ECO:0000256" key="1">
    <source>
        <dbReference type="SAM" id="Phobius"/>
    </source>
</evidence>
<reference evidence="2" key="1">
    <citation type="journal article" date="2021" name="Proc. Natl. Acad. Sci. U.S.A.">
        <title>A Catalog of Tens of Thousands of Viruses from Human Metagenomes Reveals Hidden Associations with Chronic Diseases.</title>
        <authorList>
            <person name="Tisza M.J."/>
            <person name="Buck C.B."/>
        </authorList>
    </citation>
    <scope>NUCLEOTIDE SEQUENCE</scope>
    <source>
        <strain evidence="2">CtJjf17</strain>
    </source>
</reference>
<proteinExistence type="predicted"/>
<evidence type="ECO:0000313" key="2">
    <source>
        <dbReference type="EMBL" id="DAF47864.1"/>
    </source>
</evidence>
<keyword evidence="1" id="KW-1133">Transmembrane helix</keyword>
<feature type="transmembrane region" description="Helical" evidence="1">
    <location>
        <begin position="12"/>
        <end position="29"/>
    </location>
</feature>
<keyword evidence="1" id="KW-0812">Transmembrane</keyword>
<protein>
    <submittedName>
        <fullName evidence="2">Uncharacterized protein</fullName>
    </submittedName>
</protein>
<organism evidence="2">
    <name type="scientific">Siphoviridae sp. ctJjf17</name>
    <dbReference type="NCBI Taxonomy" id="2827839"/>
    <lineage>
        <taxon>Viruses</taxon>
        <taxon>Duplodnaviria</taxon>
        <taxon>Heunggongvirae</taxon>
        <taxon>Uroviricota</taxon>
        <taxon>Caudoviricetes</taxon>
    </lineage>
</organism>
<dbReference type="EMBL" id="BK032560">
    <property type="protein sequence ID" value="DAF47864.1"/>
    <property type="molecule type" value="Genomic_DNA"/>
</dbReference>
<keyword evidence="1" id="KW-0472">Membrane</keyword>
<sequence length="60" mass="6914">MRLPKIKKDKLHVIYWTIAVVSVCFLTLTNVDWKQIAGLATGIGILIQAIFDKEFSKKYF</sequence>
<accession>A0A8S5SAA7</accession>
<name>A0A8S5SAA7_9CAUD</name>